<dbReference type="InterPro" id="IPR007303">
    <property type="entry name" value="TIP41-like"/>
</dbReference>
<proteinExistence type="inferred from homology"/>
<dbReference type="PANTHER" id="PTHR21021:SF16">
    <property type="entry name" value="TIP41-LIKE PROTEIN"/>
    <property type="match status" value="1"/>
</dbReference>
<dbReference type="GO" id="GO:0031929">
    <property type="term" value="P:TOR signaling"/>
    <property type="evidence" value="ECO:0007669"/>
    <property type="project" value="TreeGrafter"/>
</dbReference>
<keyword evidence="3" id="KW-1185">Reference proteome</keyword>
<dbReference type="Pfam" id="PF04176">
    <property type="entry name" value="TIP41"/>
    <property type="match status" value="1"/>
</dbReference>
<evidence type="ECO:0000256" key="1">
    <source>
        <dbReference type="ARBA" id="ARBA00006658"/>
    </source>
</evidence>
<dbReference type="PANTHER" id="PTHR21021">
    <property type="entry name" value="GAF/PUTATIVE CYTOSKELETAL PROTEIN"/>
    <property type="match status" value="1"/>
</dbReference>
<evidence type="ECO:0008006" key="4">
    <source>
        <dbReference type="Google" id="ProtNLM"/>
    </source>
</evidence>
<sequence length="299" mass="33104">MAHRRGTFDEAAIKTAGASILKGGFGIELKGWRIESCKAPISSDAELDIVKERLSGAKNLPEQLFGNSFLRLSHVESGLMLSFTALGALQAWHADDRPPVRVDAADAWMRSRERDVQASGALSLDYDWTYTTQYSGSLQQDSLPGVSSAGSDWEWVPTTEQLDKSMLMARDPILFYDEIPLFESELDDNGVSQLLVKVRVMPGCWFVLLRFWLRVDRVLVRLYETRLLGSFQQASEQPMVCREVRRSEGTFAQLHSAGAPPDGPAYQDADSTALALQAAAPIGVTHFSTEHLQRIAGRS</sequence>
<dbReference type="InterPro" id="IPR051330">
    <property type="entry name" value="Phosphatase_reg/MetRdx"/>
</dbReference>
<dbReference type="AlphaFoldDB" id="A0AAV1INI4"/>
<gene>
    <name evidence="2" type="ORF">CVIRNUC_011034</name>
</gene>
<evidence type="ECO:0000313" key="2">
    <source>
        <dbReference type="EMBL" id="CAK0787812.1"/>
    </source>
</evidence>
<reference evidence="2 3" key="1">
    <citation type="submission" date="2023-10" db="EMBL/GenBank/DDBJ databases">
        <authorList>
            <person name="Maclean D."/>
            <person name="Macfadyen A."/>
        </authorList>
    </citation>
    <scope>NUCLEOTIDE SEQUENCE [LARGE SCALE GENOMIC DNA]</scope>
</reference>
<accession>A0AAV1INI4</accession>
<name>A0AAV1INI4_9CHLO</name>
<dbReference type="Proteomes" id="UP001314263">
    <property type="component" value="Unassembled WGS sequence"/>
</dbReference>
<organism evidence="2 3">
    <name type="scientific">Coccomyxa viridis</name>
    <dbReference type="NCBI Taxonomy" id="1274662"/>
    <lineage>
        <taxon>Eukaryota</taxon>
        <taxon>Viridiplantae</taxon>
        <taxon>Chlorophyta</taxon>
        <taxon>core chlorophytes</taxon>
        <taxon>Trebouxiophyceae</taxon>
        <taxon>Trebouxiophyceae incertae sedis</taxon>
        <taxon>Coccomyxaceae</taxon>
        <taxon>Coccomyxa</taxon>
    </lineage>
</organism>
<comment type="caution">
    <text evidence="2">The sequence shown here is derived from an EMBL/GenBank/DDBJ whole genome shotgun (WGS) entry which is preliminary data.</text>
</comment>
<comment type="similarity">
    <text evidence="1">Belongs to the TIP41 family.</text>
</comment>
<protein>
    <recommendedName>
        <fullName evidence="4">TIP41-like protein</fullName>
    </recommendedName>
</protein>
<dbReference type="EMBL" id="CAUYUE010000018">
    <property type="protein sequence ID" value="CAK0787812.1"/>
    <property type="molecule type" value="Genomic_DNA"/>
</dbReference>
<dbReference type="GO" id="GO:0005829">
    <property type="term" value="C:cytosol"/>
    <property type="evidence" value="ECO:0007669"/>
    <property type="project" value="TreeGrafter"/>
</dbReference>
<evidence type="ECO:0000313" key="3">
    <source>
        <dbReference type="Proteomes" id="UP001314263"/>
    </source>
</evidence>